<dbReference type="CDD" id="cd22191">
    <property type="entry name" value="DPBB_RlpA_EXP_N-like"/>
    <property type="match status" value="1"/>
</dbReference>
<dbReference type="SUPFAM" id="SSF50685">
    <property type="entry name" value="Barwin-like endoglucanases"/>
    <property type="match status" value="1"/>
</dbReference>
<evidence type="ECO:0000313" key="3">
    <source>
        <dbReference type="EMBL" id="EPS98413.1"/>
    </source>
</evidence>
<dbReference type="Gene3D" id="2.40.40.10">
    <property type="entry name" value="RlpA-like domain"/>
    <property type="match status" value="1"/>
</dbReference>
<dbReference type="AlphaFoldDB" id="S8E4U7"/>
<dbReference type="PANTHER" id="PTHR31836:SF28">
    <property type="entry name" value="SRCR DOMAIN-CONTAINING PROTEIN-RELATED"/>
    <property type="match status" value="1"/>
</dbReference>
<sequence length="140" mass="14568">MTRFAVLATALVAGIASVSGSPVASNGTATLEKRTTYTGRGTWYDVGLGACGYTDVDTDYIVAISTDIYASGSHCDEYIRITNTANDVVAYGKTRDKCMGCASSAIDLSSSLFEALGADLGEGVLTVSWYFMGAGWSPSS</sequence>
<dbReference type="EMBL" id="KE504165">
    <property type="protein sequence ID" value="EPS98413.1"/>
    <property type="molecule type" value="Genomic_DNA"/>
</dbReference>
<name>S8E4U7_FOMSC</name>
<dbReference type="STRING" id="743788.S8E4U7"/>
<evidence type="ECO:0000313" key="4">
    <source>
        <dbReference type="Proteomes" id="UP000015241"/>
    </source>
</evidence>
<evidence type="ECO:0000256" key="1">
    <source>
        <dbReference type="ARBA" id="ARBA00022729"/>
    </source>
</evidence>
<gene>
    <name evidence="3" type="ORF">FOMPIDRAFT_144446</name>
</gene>
<dbReference type="PANTHER" id="PTHR31836">
    <property type="match status" value="1"/>
</dbReference>
<feature type="chain" id="PRO_5004549992" description="RlpA-like protein double-psi beta-barrel domain-containing protein" evidence="2">
    <location>
        <begin position="21"/>
        <end position="140"/>
    </location>
</feature>
<evidence type="ECO:0000256" key="2">
    <source>
        <dbReference type="SAM" id="SignalP"/>
    </source>
</evidence>
<keyword evidence="1 2" id="KW-0732">Signal</keyword>
<dbReference type="OrthoDB" id="406505at2759"/>
<keyword evidence="4" id="KW-1185">Reference proteome</keyword>
<proteinExistence type="predicted"/>
<protein>
    <recommendedName>
        <fullName evidence="5">RlpA-like protein double-psi beta-barrel domain-containing protein</fullName>
    </recommendedName>
</protein>
<accession>S8E4U7</accession>
<feature type="signal peptide" evidence="2">
    <location>
        <begin position="1"/>
        <end position="20"/>
    </location>
</feature>
<dbReference type="HOGENOM" id="CLU_047639_6_0_1"/>
<dbReference type="eggNOG" id="ENOG502S6X4">
    <property type="taxonomic scope" value="Eukaryota"/>
</dbReference>
<dbReference type="InterPro" id="IPR036908">
    <property type="entry name" value="RlpA-like_sf"/>
</dbReference>
<evidence type="ECO:0008006" key="5">
    <source>
        <dbReference type="Google" id="ProtNLM"/>
    </source>
</evidence>
<organism evidence="3 4">
    <name type="scientific">Fomitopsis schrenkii</name>
    <name type="common">Brown rot fungus</name>
    <dbReference type="NCBI Taxonomy" id="2126942"/>
    <lineage>
        <taxon>Eukaryota</taxon>
        <taxon>Fungi</taxon>
        <taxon>Dikarya</taxon>
        <taxon>Basidiomycota</taxon>
        <taxon>Agaricomycotina</taxon>
        <taxon>Agaricomycetes</taxon>
        <taxon>Polyporales</taxon>
        <taxon>Fomitopsis</taxon>
    </lineage>
</organism>
<reference evidence="3 4" key="1">
    <citation type="journal article" date="2012" name="Science">
        <title>The Paleozoic origin of enzymatic lignin decomposition reconstructed from 31 fungal genomes.</title>
        <authorList>
            <person name="Floudas D."/>
            <person name="Binder M."/>
            <person name="Riley R."/>
            <person name="Barry K."/>
            <person name="Blanchette R.A."/>
            <person name="Henrissat B."/>
            <person name="Martinez A.T."/>
            <person name="Otillar R."/>
            <person name="Spatafora J.W."/>
            <person name="Yadav J.S."/>
            <person name="Aerts A."/>
            <person name="Benoit I."/>
            <person name="Boyd A."/>
            <person name="Carlson A."/>
            <person name="Copeland A."/>
            <person name="Coutinho P.M."/>
            <person name="de Vries R.P."/>
            <person name="Ferreira P."/>
            <person name="Findley K."/>
            <person name="Foster B."/>
            <person name="Gaskell J."/>
            <person name="Glotzer D."/>
            <person name="Gorecki P."/>
            <person name="Heitman J."/>
            <person name="Hesse C."/>
            <person name="Hori C."/>
            <person name="Igarashi K."/>
            <person name="Jurgens J.A."/>
            <person name="Kallen N."/>
            <person name="Kersten P."/>
            <person name="Kohler A."/>
            <person name="Kuees U."/>
            <person name="Kumar T.K.A."/>
            <person name="Kuo A."/>
            <person name="LaButti K."/>
            <person name="Larrondo L.F."/>
            <person name="Lindquist E."/>
            <person name="Ling A."/>
            <person name="Lombard V."/>
            <person name="Lucas S."/>
            <person name="Lundell T."/>
            <person name="Martin R."/>
            <person name="McLaughlin D.J."/>
            <person name="Morgenstern I."/>
            <person name="Morin E."/>
            <person name="Murat C."/>
            <person name="Nagy L.G."/>
            <person name="Nolan M."/>
            <person name="Ohm R.A."/>
            <person name="Patyshakuliyeva A."/>
            <person name="Rokas A."/>
            <person name="Ruiz-Duenas F.J."/>
            <person name="Sabat G."/>
            <person name="Salamov A."/>
            <person name="Samejima M."/>
            <person name="Schmutz J."/>
            <person name="Slot J.C."/>
            <person name="St John F."/>
            <person name="Stenlid J."/>
            <person name="Sun H."/>
            <person name="Sun S."/>
            <person name="Syed K."/>
            <person name="Tsang A."/>
            <person name="Wiebenga A."/>
            <person name="Young D."/>
            <person name="Pisabarro A."/>
            <person name="Eastwood D.C."/>
            <person name="Martin F."/>
            <person name="Cullen D."/>
            <person name="Grigoriev I.V."/>
            <person name="Hibbett D.S."/>
        </authorList>
    </citation>
    <scope>NUCLEOTIDE SEQUENCE</scope>
    <source>
        <strain evidence="4">FP-58527</strain>
    </source>
</reference>
<dbReference type="InParanoid" id="S8E4U7"/>
<dbReference type="InterPro" id="IPR051477">
    <property type="entry name" value="Expansin_CellWall"/>
</dbReference>
<dbReference type="Proteomes" id="UP000015241">
    <property type="component" value="Unassembled WGS sequence"/>
</dbReference>